<dbReference type="InterPro" id="IPR028978">
    <property type="entry name" value="Chorismate_lyase_/UTRA_dom_sf"/>
</dbReference>
<dbReference type="Pfam" id="PF07702">
    <property type="entry name" value="UTRA"/>
    <property type="match status" value="1"/>
</dbReference>
<reference evidence="2 3" key="1">
    <citation type="submission" date="2017-04" db="EMBL/GenBank/DDBJ databases">
        <authorList>
            <person name="Varghese N."/>
            <person name="Submissions S."/>
        </authorList>
    </citation>
    <scope>NUCLEOTIDE SEQUENCE [LARGE SCALE GENOMIC DNA]</scope>
    <source>
        <strain evidence="2 3">J3</strain>
    </source>
</reference>
<feature type="domain" description="UbiC transcription regulator-associated" evidence="1">
    <location>
        <begin position="49"/>
        <end position="183"/>
    </location>
</feature>
<protein>
    <submittedName>
        <fullName evidence="2">UTRA domain-containing protein</fullName>
    </submittedName>
</protein>
<dbReference type="RefSeq" id="WP_085469528.1">
    <property type="nucleotide sequence ID" value="NZ_FXAV01000008.1"/>
</dbReference>
<organism evidence="2 3">
    <name type="scientific">Rhodococcus rhodochrous J3</name>
    <dbReference type="NCBI Taxonomy" id="903528"/>
    <lineage>
        <taxon>Bacteria</taxon>
        <taxon>Bacillati</taxon>
        <taxon>Actinomycetota</taxon>
        <taxon>Actinomycetes</taxon>
        <taxon>Mycobacteriales</taxon>
        <taxon>Nocardiaceae</taxon>
        <taxon>Rhodococcus</taxon>
    </lineage>
</organism>
<gene>
    <name evidence="2" type="ORF">SAMN02745947_03151</name>
</gene>
<dbReference type="EMBL" id="FXAV01000008">
    <property type="protein sequence ID" value="SMG45132.1"/>
    <property type="molecule type" value="Genomic_DNA"/>
</dbReference>
<dbReference type="SUPFAM" id="SSF64288">
    <property type="entry name" value="Chorismate lyase-like"/>
    <property type="match status" value="1"/>
</dbReference>
<dbReference type="InterPro" id="IPR011663">
    <property type="entry name" value="UTRA"/>
</dbReference>
<evidence type="ECO:0000313" key="2">
    <source>
        <dbReference type="EMBL" id="SMG45132.1"/>
    </source>
</evidence>
<sequence>MSQDPRTTSGLRIRFERAAGNLPRYTLHPGELLPNPLVDPDLLHEFRVEEMSHRITESTPPIRAALSIGRGPVALIEQLASCGGTPVYLHVGYSAQVDFARYSETISALDRRDRIPPVADSFAALFGRPYGGYRSVIEAVRCDDRTATVLAVETGSTVLMREMTMYDADGISRHICWTHYRPDLTAIVAATARSRRPA</sequence>
<name>A0ABY1MCK5_RHORH</name>
<dbReference type="Proteomes" id="UP000193566">
    <property type="component" value="Unassembled WGS sequence"/>
</dbReference>
<proteinExistence type="predicted"/>
<keyword evidence="3" id="KW-1185">Reference proteome</keyword>
<dbReference type="Gene3D" id="3.40.1410.10">
    <property type="entry name" value="Chorismate lyase-like"/>
    <property type="match status" value="1"/>
</dbReference>
<accession>A0ABY1MCK5</accession>
<evidence type="ECO:0000259" key="1">
    <source>
        <dbReference type="Pfam" id="PF07702"/>
    </source>
</evidence>
<evidence type="ECO:0000313" key="3">
    <source>
        <dbReference type="Proteomes" id="UP000193566"/>
    </source>
</evidence>
<comment type="caution">
    <text evidence="2">The sequence shown here is derived from an EMBL/GenBank/DDBJ whole genome shotgun (WGS) entry which is preliminary data.</text>
</comment>